<proteinExistence type="predicted"/>
<evidence type="ECO:0000313" key="1">
    <source>
        <dbReference type="EnsemblPlants" id="MELO3C023265.2.1"/>
    </source>
</evidence>
<sequence length="43" mass="5270">MIMGYETHLQICNQICNLTQEEKREWRVLNYLIFFSCLIICRC</sequence>
<dbReference type="Gramene" id="MELO3C023265.2.1">
    <property type="protein sequence ID" value="MELO3C023265.2.1"/>
    <property type="gene ID" value="MELO3C023265.2"/>
</dbReference>
<name>A0A9I9DU51_CUCME</name>
<protein>
    <submittedName>
        <fullName evidence="1">Uncharacterized protein</fullName>
    </submittedName>
</protein>
<organism evidence="1">
    <name type="scientific">Cucumis melo</name>
    <name type="common">Muskmelon</name>
    <dbReference type="NCBI Taxonomy" id="3656"/>
    <lineage>
        <taxon>Eukaryota</taxon>
        <taxon>Viridiplantae</taxon>
        <taxon>Streptophyta</taxon>
        <taxon>Embryophyta</taxon>
        <taxon>Tracheophyta</taxon>
        <taxon>Spermatophyta</taxon>
        <taxon>Magnoliopsida</taxon>
        <taxon>eudicotyledons</taxon>
        <taxon>Gunneridae</taxon>
        <taxon>Pentapetalae</taxon>
        <taxon>rosids</taxon>
        <taxon>fabids</taxon>
        <taxon>Cucurbitales</taxon>
        <taxon>Cucurbitaceae</taxon>
        <taxon>Benincaseae</taxon>
        <taxon>Cucumis</taxon>
    </lineage>
</organism>
<dbReference type="EnsemblPlants" id="MELO3C023265.2.1">
    <property type="protein sequence ID" value="MELO3C023265.2.1"/>
    <property type="gene ID" value="MELO3C023265.2"/>
</dbReference>
<accession>A0A9I9DU51</accession>
<reference evidence="1" key="1">
    <citation type="submission" date="2023-03" db="UniProtKB">
        <authorList>
            <consortium name="EnsemblPlants"/>
        </authorList>
    </citation>
    <scope>IDENTIFICATION</scope>
</reference>
<dbReference type="AlphaFoldDB" id="A0A9I9DU51"/>